<dbReference type="AlphaFoldDB" id="A5C2S4"/>
<organism evidence="2">
    <name type="scientific">Vitis vinifera</name>
    <name type="common">Grape</name>
    <dbReference type="NCBI Taxonomy" id="29760"/>
    <lineage>
        <taxon>Eukaryota</taxon>
        <taxon>Viridiplantae</taxon>
        <taxon>Streptophyta</taxon>
        <taxon>Embryophyta</taxon>
        <taxon>Tracheophyta</taxon>
        <taxon>Spermatophyta</taxon>
        <taxon>Magnoliopsida</taxon>
        <taxon>eudicotyledons</taxon>
        <taxon>Gunneridae</taxon>
        <taxon>Pentapetalae</taxon>
        <taxon>rosids</taxon>
        <taxon>Vitales</taxon>
        <taxon>Vitaceae</taxon>
        <taxon>Viteae</taxon>
        <taxon>Vitis</taxon>
    </lineage>
</organism>
<evidence type="ECO:0000313" key="2">
    <source>
        <dbReference type="EMBL" id="CAN81757.1"/>
    </source>
</evidence>
<dbReference type="PANTHER" id="PTHR33054">
    <property type="entry name" value="CCHC-TYPE DOMAIN-CONTAINING PROTEIN"/>
    <property type="match status" value="1"/>
</dbReference>
<dbReference type="Pfam" id="PF22909">
    <property type="entry name" value="Caulimovir_coat_dom"/>
    <property type="match status" value="1"/>
</dbReference>
<feature type="domain" description="DUF7746" evidence="1">
    <location>
        <begin position="143"/>
        <end position="210"/>
    </location>
</feature>
<evidence type="ECO:0000259" key="1">
    <source>
        <dbReference type="Pfam" id="PF24925"/>
    </source>
</evidence>
<protein>
    <recommendedName>
        <fullName evidence="1">DUF7746 domain-containing protein</fullName>
    </recommendedName>
</protein>
<dbReference type="Pfam" id="PF24925">
    <property type="entry name" value="DUF7746"/>
    <property type="match status" value="1"/>
</dbReference>
<sequence>MLVSLEQDDQVIRLLDSKSVDKHKKDHYNFIHFGMIQVTTKPLTRLGLNSSIVMCLRDNRHLDYRDSIIGAVQAGLNDGPVYFQCFPNFTIRLRDVDILDSVVLYVKTHGFKFKKENSHVSIITRFAYKSMTTSVGSRVLCTSSKAYKLNNRLLDHAVTQTIVVGFTGQLKGWWDNYLIFYDRNSILKAYRINENNEVVKDEDGQDIEDVVATLIYSISKHFIGDPAKIKDKTANLLTNLKCPKLHDFRWYKEVFLTKVMLRSDCNQSFWNEKFISGLPRLFSKRIRIKIREHYNGQIPYDKLTYGEIISIVTAEGIKLCNDFKLKQQIKNEQRIYKNEFGFDQQSPKKVSIKDLHEKVRQYRKEINELRQFTSLGFSDLQRQINRIVNNQENLVDIPKSSQVNDDETDVFLNTVSRVIFQRWEVSLTIVVKDKFVFDIVALIDSGTFENCLQEGVVPIQLCEETSQSLFGANGKRLDIKYKLTDVYINNHDICIKQTFILVKDLNEKALLGVPFLSSIYPMWVDNQGIRTKLFDKEILFEFANPVVNITPCDQEINLVGIDVPPKIIGTQLIKISLTKDIY</sequence>
<dbReference type="EMBL" id="AM480064">
    <property type="protein sequence ID" value="CAN81757.1"/>
    <property type="molecule type" value="Genomic_DNA"/>
</dbReference>
<dbReference type="InterPro" id="IPR028919">
    <property type="entry name" value="Viral_movement"/>
</dbReference>
<dbReference type="CDD" id="cd00303">
    <property type="entry name" value="retropepsin_like"/>
    <property type="match status" value="1"/>
</dbReference>
<dbReference type="InterPro" id="IPR056648">
    <property type="entry name" value="DUF7746"/>
</dbReference>
<reference evidence="2" key="1">
    <citation type="journal article" date="2007" name="PLoS ONE">
        <title>The first genome sequence of an elite grapevine cultivar (Pinot noir Vitis vinifera L.): coping with a highly heterozygous genome.</title>
        <authorList>
            <person name="Velasco R."/>
            <person name="Zharkikh A."/>
            <person name="Troggio M."/>
            <person name="Cartwright D.A."/>
            <person name="Cestaro A."/>
            <person name="Pruss D."/>
            <person name="Pindo M."/>
            <person name="FitzGerald L.M."/>
            <person name="Vezzulli S."/>
            <person name="Reid J."/>
            <person name="Malacarne G."/>
            <person name="Iliev D."/>
            <person name="Coppola G."/>
            <person name="Wardell B."/>
            <person name="Micheletti D."/>
            <person name="Macalma T."/>
            <person name="Facci M."/>
            <person name="Mitchell J.T."/>
            <person name="Perazzolli M."/>
            <person name="Eldredge G."/>
            <person name="Gatto P."/>
            <person name="Oyzerski R."/>
            <person name="Moretto M."/>
            <person name="Gutin N."/>
            <person name="Stefanini M."/>
            <person name="Chen Y."/>
            <person name="Segala C."/>
            <person name="Davenport C."/>
            <person name="Dematte L."/>
            <person name="Mraz A."/>
            <person name="Battilana J."/>
            <person name="Stormo K."/>
            <person name="Costa F."/>
            <person name="Tao Q."/>
            <person name="Si-Ammour A."/>
            <person name="Harkins T."/>
            <person name="Lackey A."/>
            <person name="Perbost C."/>
            <person name="Taillon B."/>
            <person name="Stella A."/>
            <person name="Solovyev V."/>
            <person name="Fawcett J.A."/>
            <person name="Sterck L."/>
            <person name="Vandepoele K."/>
            <person name="Grando S.M."/>
            <person name="Toppo S."/>
            <person name="Moser C."/>
            <person name="Lanchbury J."/>
            <person name="Bogden R."/>
            <person name="Skolnick M."/>
            <person name="Sgaramella V."/>
            <person name="Bhatnagar S.K."/>
            <person name="Fontana P."/>
            <person name="Gutin A."/>
            <person name="Van de Peer Y."/>
            <person name="Salamini F."/>
            <person name="Viola R."/>
        </authorList>
    </citation>
    <scope>NUCLEOTIDE SEQUENCE</scope>
</reference>
<name>A5C2S4_VITVI</name>
<gene>
    <name evidence="2" type="ORF">VITISV_043390</name>
</gene>
<accession>A5C2S4</accession>
<dbReference type="PANTHER" id="PTHR33054:SF9">
    <property type="entry name" value="CCHC-TYPE DOMAIN-CONTAINING PROTEIN"/>
    <property type="match status" value="1"/>
</dbReference>
<proteinExistence type="predicted"/>
<dbReference type="Pfam" id="PF01107">
    <property type="entry name" value="MP"/>
    <property type="match status" value="1"/>
</dbReference>